<evidence type="ECO:0000256" key="1">
    <source>
        <dbReference type="ARBA" id="ARBA00010699"/>
    </source>
</evidence>
<evidence type="ECO:0000313" key="6">
    <source>
        <dbReference type="EMBL" id="REG26798.1"/>
    </source>
</evidence>
<dbReference type="PANTHER" id="PTHR11138">
    <property type="entry name" value="METHIONYL-TRNA FORMYLTRANSFERASE"/>
    <property type="match status" value="1"/>
</dbReference>
<reference evidence="6 7" key="1">
    <citation type="submission" date="2018-08" db="EMBL/GenBank/DDBJ databases">
        <title>Genomic Encyclopedia of Archaeal and Bacterial Type Strains, Phase II (KMG-II): from individual species to whole genera.</title>
        <authorList>
            <person name="Goeker M."/>
        </authorList>
    </citation>
    <scope>NUCLEOTIDE SEQUENCE [LARGE SCALE GENOMIC DNA]</scope>
    <source>
        <strain evidence="6 7">DSM 2261</strain>
    </source>
</reference>
<proteinExistence type="inferred from homology"/>
<organism evidence="6 7">
    <name type="scientific">Archangium gephyra</name>
    <dbReference type="NCBI Taxonomy" id="48"/>
    <lineage>
        <taxon>Bacteria</taxon>
        <taxon>Pseudomonadati</taxon>
        <taxon>Myxococcota</taxon>
        <taxon>Myxococcia</taxon>
        <taxon>Myxococcales</taxon>
        <taxon>Cystobacterineae</taxon>
        <taxon>Archangiaceae</taxon>
        <taxon>Archangium</taxon>
    </lineage>
</organism>
<evidence type="ECO:0000259" key="4">
    <source>
        <dbReference type="Pfam" id="PF00551"/>
    </source>
</evidence>
<evidence type="ECO:0000256" key="2">
    <source>
        <dbReference type="ARBA" id="ARBA00022679"/>
    </source>
</evidence>
<dbReference type="InterPro" id="IPR005793">
    <property type="entry name" value="Formyl_trans_C"/>
</dbReference>
<keyword evidence="3" id="KW-0648">Protein biosynthesis</keyword>
<dbReference type="Pfam" id="PF02911">
    <property type="entry name" value="Formyl_trans_C"/>
    <property type="match status" value="1"/>
</dbReference>
<gene>
    <name evidence="6" type="ORF">ATI61_111349</name>
</gene>
<dbReference type="CDD" id="cd08369">
    <property type="entry name" value="FMT_core"/>
    <property type="match status" value="1"/>
</dbReference>
<dbReference type="InterPro" id="IPR002376">
    <property type="entry name" value="Formyl_transf_N"/>
</dbReference>
<dbReference type="Proteomes" id="UP000256345">
    <property type="component" value="Unassembled WGS sequence"/>
</dbReference>
<dbReference type="InterPro" id="IPR044135">
    <property type="entry name" value="Met-tRNA-FMT_C"/>
</dbReference>
<dbReference type="CDD" id="cd08704">
    <property type="entry name" value="Met_tRNA_FMT_C"/>
    <property type="match status" value="1"/>
</dbReference>
<dbReference type="SUPFAM" id="SSF50486">
    <property type="entry name" value="FMT C-terminal domain-like"/>
    <property type="match status" value="1"/>
</dbReference>
<protein>
    <submittedName>
        <fullName evidence="6">Methionyl-tRNA formyltransferase</fullName>
    </submittedName>
</protein>
<keyword evidence="2" id="KW-0808">Transferase</keyword>
<evidence type="ECO:0000313" key="7">
    <source>
        <dbReference type="Proteomes" id="UP000256345"/>
    </source>
</evidence>
<name>A0ABX9JTN8_9BACT</name>
<feature type="domain" description="Formyl transferase N-terminal" evidence="4">
    <location>
        <begin position="88"/>
        <end position="199"/>
    </location>
</feature>
<dbReference type="EMBL" id="QUMU01000011">
    <property type="protein sequence ID" value="REG26798.1"/>
    <property type="molecule type" value="Genomic_DNA"/>
</dbReference>
<feature type="domain" description="Formyl transferase C-terminal" evidence="5">
    <location>
        <begin position="227"/>
        <end position="312"/>
    </location>
</feature>
<comment type="similarity">
    <text evidence="1">Belongs to the Fmt family.</text>
</comment>
<sequence length="316" mass="34373">MPLSSSSPVSFPVSYHGWRIALLTVSPDVVTCFGNLLRARGHELVALVLPAGQGGPRPQDEQGWSVMHQLVRAAPPGTDVLIASQRAHLAPLLAAARPDFVLSFFFPWRIPPEAFSVPPLGTVNVHPSLLPRHRGPNPLGWTLRRQEPEVGLTFHRMDADFDTGPVLAQGRRPLHDTDTVEAILQKVMVLAGELLPDVLSRVAWGEPGEPQSSEQGSYAGLFEDSYREIDWTQPARAVHLQVRACRMAPCRGGREGAAFTTLQGQRMRVLSTRLVDSGASVPGTPGSVLVRHESGVLLVQCGDGPLCVLQTEPWRD</sequence>
<accession>A0ABX9JTN8</accession>
<evidence type="ECO:0000259" key="5">
    <source>
        <dbReference type="Pfam" id="PF02911"/>
    </source>
</evidence>
<dbReference type="Pfam" id="PF00551">
    <property type="entry name" value="Formyl_trans_N"/>
    <property type="match status" value="1"/>
</dbReference>
<dbReference type="InterPro" id="IPR036477">
    <property type="entry name" value="Formyl_transf_N_sf"/>
</dbReference>
<dbReference type="PANTHER" id="PTHR11138:SF5">
    <property type="entry name" value="METHIONYL-TRNA FORMYLTRANSFERASE, MITOCHONDRIAL"/>
    <property type="match status" value="1"/>
</dbReference>
<evidence type="ECO:0000256" key="3">
    <source>
        <dbReference type="ARBA" id="ARBA00022917"/>
    </source>
</evidence>
<dbReference type="Gene3D" id="3.40.50.12230">
    <property type="match status" value="1"/>
</dbReference>
<dbReference type="RefSeq" id="WP_047860434.1">
    <property type="nucleotide sequence ID" value="NZ_CP011509.1"/>
</dbReference>
<dbReference type="InterPro" id="IPR011034">
    <property type="entry name" value="Formyl_transferase-like_C_sf"/>
</dbReference>
<keyword evidence="7" id="KW-1185">Reference proteome</keyword>
<dbReference type="SUPFAM" id="SSF53328">
    <property type="entry name" value="Formyltransferase"/>
    <property type="match status" value="1"/>
</dbReference>
<comment type="caution">
    <text evidence="6">The sequence shown here is derived from an EMBL/GenBank/DDBJ whole genome shotgun (WGS) entry which is preliminary data.</text>
</comment>